<protein>
    <submittedName>
        <fullName evidence="6">La-related protein 1C</fullName>
    </submittedName>
</protein>
<reference evidence="6" key="2">
    <citation type="submission" date="2025-08" db="UniProtKB">
        <authorList>
            <consortium name="RefSeq"/>
        </authorList>
    </citation>
    <scope>IDENTIFICATION</scope>
    <source>
        <tissue evidence="6">Leaf</tissue>
    </source>
</reference>
<organism evidence="5 6">
    <name type="scientific">Spinacia oleracea</name>
    <name type="common">Spinach</name>
    <dbReference type="NCBI Taxonomy" id="3562"/>
    <lineage>
        <taxon>Eukaryota</taxon>
        <taxon>Viridiplantae</taxon>
        <taxon>Streptophyta</taxon>
        <taxon>Embryophyta</taxon>
        <taxon>Tracheophyta</taxon>
        <taxon>Spermatophyta</taxon>
        <taxon>Magnoliopsida</taxon>
        <taxon>eudicotyledons</taxon>
        <taxon>Gunneridae</taxon>
        <taxon>Pentapetalae</taxon>
        <taxon>Caryophyllales</taxon>
        <taxon>Chenopodiaceae</taxon>
        <taxon>Chenopodioideae</taxon>
        <taxon>Anserineae</taxon>
        <taxon>Spinacia</taxon>
    </lineage>
</organism>
<dbReference type="PROSITE" id="PS50961">
    <property type="entry name" value="HTH_LA"/>
    <property type="match status" value="1"/>
</dbReference>
<feature type="domain" description="HTH La-type RNA-binding" evidence="4">
    <location>
        <begin position="345"/>
        <end position="434"/>
    </location>
</feature>
<dbReference type="GeneID" id="110804876"/>
<evidence type="ECO:0000256" key="3">
    <source>
        <dbReference type="SAM" id="MobiDB-lite"/>
    </source>
</evidence>
<dbReference type="SMART" id="SM00715">
    <property type="entry name" value="LA"/>
    <property type="match status" value="1"/>
</dbReference>
<dbReference type="Proteomes" id="UP000813463">
    <property type="component" value="Chromosome 6"/>
</dbReference>
<dbReference type="SUPFAM" id="SSF46785">
    <property type="entry name" value="Winged helix' DNA-binding domain"/>
    <property type="match status" value="1"/>
</dbReference>
<dbReference type="InterPro" id="IPR006630">
    <property type="entry name" value="La_HTH"/>
</dbReference>
<accession>A0A9R0JE40</accession>
<dbReference type="InterPro" id="IPR045180">
    <property type="entry name" value="La_dom_prot"/>
</dbReference>
<dbReference type="CDD" id="cd07323">
    <property type="entry name" value="LAM"/>
    <property type="match status" value="1"/>
</dbReference>
<feature type="compositionally biased region" description="Polar residues" evidence="3">
    <location>
        <begin position="223"/>
        <end position="240"/>
    </location>
</feature>
<dbReference type="PANTHER" id="PTHR22792:SF155">
    <property type="entry name" value="LA-RELATED PROTEIN 1C-LIKE"/>
    <property type="match status" value="1"/>
</dbReference>
<dbReference type="AlphaFoldDB" id="A0A9R0JE40"/>
<feature type="region of interest" description="Disordered" evidence="3">
    <location>
        <begin position="45"/>
        <end position="298"/>
    </location>
</feature>
<dbReference type="InterPro" id="IPR036388">
    <property type="entry name" value="WH-like_DNA-bd_sf"/>
</dbReference>
<evidence type="ECO:0000256" key="1">
    <source>
        <dbReference type="ARBA" id="ARBA00022884"/>
    </source>
</evidence>
<feature type="region of interest" description="Disordered" evidence="3">
    <location>
        <begin position="1"/>
        <end position="32"/>
    </location>
</feature>
<keyword evidence="5" id="KW-1185">Reference proteome</keyword>
<sequence length="489" mass="52578">MATTAPTTVAAEDSTMSNNSPRSPVKQRGVLPSPWAQVVVRGVGELPEKTESSPPDILPSTEGNVAKKAAWNKPISPPPLPSPPGGDHGVVMGAAAWPALSESTRPLFKPTPSSSDSPKSTPEVSGPVSQGLITSHSQHPNQGSASTNHNSSINSAAPTRQRSMKRGGGGGKQGGFSRGPTPPSPLQALPVPEMAQSGFNKVGPGAGPDSSFRETRPTGGFASHTNTSNENYSQRSSNRRGNYGQHGRGDARNHYQGGRRDQDHGNHDWGSSPSSHARGSYGHHHRPHGRGFMGPSVQGASPFAPPPVRPYGNAFVYDPAVVYLVPPEYFRGMPYVTGPPPPSYLVQSDPMRLSIIHQIEYYFSDANLVKDEYLRSKMDEQGWVPITLIANFPRVQSLTDNINFLLECLKGSSIVEVQGDKVRRCNDWMKWITHQQSPSESGSQSPVGSSFDNLTTNMQRISLENLDKEKGLGNNLAVTNMEGSIQRVC</sequence>
<evidence type="ECO:0000259" key="4">
    <source>
        <dbReference type="PROSITE" id="PS50961"/>
    </source>
</evidence>
<feature type="compositionally biased region" description="Basic and acidic residues" evidence="3">
    <location>
        <begin position="247"/>
        <end position="267"/>
    </location>
</feature>
<name>A0A9R0JE40_SPIOL</name>
<evidence type="ECO:0000256" key="2">
    <source>
        <dbReference type="PROSITE-ProRule" id="PRU00332"/>
    </source>
</evidence>
<dbReference type="Pfam" id="PF05383">
    <property type="entry name" value="La"/>
    <property type="match status" value="1"/>
</dbReference>
<evidence type="ECO:0000313" key="6">
    <source>
        <dbReference type="RefSeq" id="XP_021866166.2"/>
    </source>
</evidence>
<dbReference type="GO" id="GO:0003723">
    <property type="term" value="F:RNA binding"/>
    <property type="evidence" value="ECO:0000318"/>
    <property type="project" value="GO_Central"/>
</dbReference>
<gene>
    <name evidence="6" type="primary">LOC110804876</name>
</gene>
<dbReference type="KEGG" id="soe:110804876"/>
<dbReference type="RefSeq" id="XP_021866166.2">
    <property type="nucleotide sequence ID" value="XM_022010474.2"/>
</dbReference>
<dbReference type="PANTHER" id="PTHR22792">
    <property type="entry name" value="LUPUS LA PROTEIN-RELATED"/>
    <property type="match status" value="1"/>
</dbReference>
<feature type="compositionally biased region" description="Pro residues" evidence="3">
    <location>
        <begin position="75"/>
        <end position="84"/>
    </location>
</feature>
<feature type="compositionally biased region" description="Polar residues" evidence="3">
    <location>
        <begin position="127"/>
        <end position="158"/>
    </location>
</feature>
<feature type="compositionally biased region" description="Gly residues" evidence="3">
    <location>
        <begin position="166"/>
        <end position="177"/>
    </location>
</feature>
<feature type="compositionally biased region" description="Low complexity" evidence="3">
    <location>
        <begin position="110"/>
        <end position="122"/>
    </location>
</feature>
<reference evidence="5" key="1">
    <citation type="journal article" date="2021" name="Nat. Commun.">
        <title>Genomic analyses provide insights into spinach domestication and the genetic basis of agronomic traits.</title>
        <authorList>
            <person name="Cai X."/>
            <person name="Sun X."/>
            <person name="Xu C."/>
            <person name="Sun H."/>
            <person name="Wang X."/>
            <person name="Ge C."/>
            <person name="Zhang Z."/>
            <person name="Wang Q."/>
            <person name="Fei Z."/>
            <person name="Jiao C."/>
            <person name="Wang Q."/>
        </authorList>
    </citation>
    <scope>NUCLEOTIDE SEQUENCE [LARGE SCALE GENOMIC DNA]</scope>
    <source>
        <strain evidence="5">cv. Varoflay</strain>
    </source>
</reference>
<keyword evidence="1 2" id="KW-0694">RNA-binding</keyword>
<proteinExistence type="predicted"/>
<dbReference type="InterPro" id="IPR036390">
    <property type="entry name" value="WH_DNA-bd_sf"/>
</dbReference>
<dbReference type="Gene3D" id="1.10.10.10">
    <property type="entry name" value="Winged helix-like DNA-binding domain superfamily/Winged helix DNA-binding domain"/>
    <property type="match status" value="1"/>
</dbReference>
<evidence type="ECO:0000313" key="5">
    <source>
        <dbReference type="Proteomes" id="UP000813463"/>
    </source>
</evidence>